<name>A0A3P1SF42_9ACTO</name>
<feature type="compositionally biased region" description="Acidic residues" evidence="1">
    <location>
        <begin position="71"/>
        <end position="82"/>
    </location>
</feature>
<dbReference type="OrthoDB" id="5516926at2"/>
<proteinExistence type="predicted"/>
<dbReference type="PANTHER" id="PTHR36456">
    <property type="entry name" value="UPF0232 PROTEIN SCO3875"/>
    <property type="match status" value="1"/>
</dbReference>
<gene>
    <name evidence="2" type="ORF">EII11_05770</name>
</gene>
<reference evidence="2 3" key="1">
    <citation type="submission" date="2018-11" db="EMBL/GenBank/DDBJ databases">
        <title>Genomes From Bacteria Associated with the Canine Oral Cavity: a Test Case for Automated Genome-Based Taxonomic Assignment.</title>
        <authorList>
            <person name="Coil D.A."/>
            <person name="Jospin G."/>
            <person name="Darling A.E."/>
            <person name="Wallis C."/>
            <person name="Davis I.J."/>
            <person name="Harris S."/>
            <person name="Eisen J.A."/>
            <person name="Holcombe L.J."/>
            <person name="O'Flynn C."/>
        </authorList>
    </citation>
    <scope>NUCLEOTIDE SEQUENCE [LARGE SCALE GENOMIC DNA]</scope>
    <source>
        <strain evidence="2 3">OH770</strain>
    </source>
</reference>
<evidence type="ECO:0000313" key="2">
    <source>
        <dbReference type="EMBL" id="RRC95385.1"/>
    </source>
</evidence>
<dbReference type="InterPro" id="IPR007922">
    <property type="entry name" value="DciA-like"/>
</dbReference>
<dbReference type="AlphaFoldDB" id="A0A3P1SF42"/>
<feature type="compositionally biased region" description="Low complexity" evidence="1">
    <location>
        <begin position="83"/>
        <end position="95"/>
    </location>
</feature>
<comment type="caution">
    <text evidence="2">The sequence shown here is derived from an EMBL/GenBank/DDBJ whole genome shotgun (WGS) entry which is preliminary data.</text>
</comment>
<accession>A0A3P1SF42</accession>
<feature type="region of interest" description="Disordered" evidence="1">
    <location>
        <begin position="1"/>
        <end position="107"/>
    </location>
</feature>
<feature type="compositionally biased region" description="Basic and acidic residues" evidence="1">
    <location>
        <begin position="1"/>
        <end position="10"/>
    </location>
</feature>
<organism evidence="2 3">
    <name type="scientific">Schaalia canis</name>
    <dbReference type="NCBI Taxonomy" id="100469"/>
    <lineage>
        <taxon>Bacteria</taxon>
        <taxon>Bacillati</taxon>
        <taxon>Actinomycetota</taxon>
        <taxon>Actinomycetes</taxon>
        <taxon>Actinomycetales</taxon>
        <taxon>Actinomycetaceae</taxon>
        <taxon>Schaalia</taxon>
    </lineage>
</organism>
<dbReference type="EMBL" id="RQZF01000004">
    <property type="protein sequence ID" value="RRC95385.1"/>
    <property type="molecule type" value="Genomic_DNA"/>
</dbReference>
<protein>
    <submittedName>
        <fullName evidence="2">DUF721 domain-containing protein</fullName>
    </submittedName>
</protein>
<dbReference type="Pfam" id="PF05258">
    <property type="entry name" value="DciA"/>
    <property type="match status" value="1"/>
</dbReference>
<feature type="compositionally biased region" description="Basic residues" evidence="1">
    <location>
        <begin position="47"/>
        <end position="57"/>
    </location>
</feature>
<evidence type="ECO:0000313" key="3">
    <source>
        <dbReference type="Proteomes" id="UP000280444"/>
    </source>
</evidence>
<dbReference type="PANTHER" id="PTHR36456:SF1">
    <property type="entry name" value="UPF0232 PROTEIN SCO3875"/>
    <property type="match status" value="1"/>
</dbReference>
<keyword evidence="3" id="KW-1185">Reference proteome</keyword>
<evidence type="ECO:0000256" key="1">
    <source>
        <dbReference type="SAM" id="MobiDB-lite"/>
    </source>
</evidence>
<dbReference type="Proteomes" id="UP000280444">
    <property type="component" value="Unassembled WGS sequence"/>
</dbReference>
<sequence>MSMSEHHPTPEEENIDPASLSTRGERSQVALNALERFQEQAAEAGLRRRSWRRRQRSHIAGASEEFALPADADDSEEDDPTGEDAAAAEAGGDRAQVGRDGEPTPEDLVFLEGDRRRSPAAWIAHPGLASSRRNYRRSFSLGAVLGTMVRAEGWDQPTKLGSVMAKWPVIVGPSVAQHCVVETFEDDRLIVRCDSTAWANQLTLLLPHIERRIAEEVGHGVVTQLIIRGPHRPSWKKGLYSVPGRGPRDTYG</sequence>